<comment type="caution">
    <text evidence="2">The sequence shown here is derived from an EMBL/GenBank/DDBJ whole genome shotgun (WGS) entry which is preliminary data.</text>
</comment>
<evidence type="ECO:0000313" key="2">
    <source>
        <dbReference type="EMBL" id="CCH95807.1"/>
    </source>
</evidence>
<accession>I4FJI2</accession>
<dbReference type="RefSeq" id="WP_002757787.1">
    <property type="nucleotide sequence ID" value="NZ_HE972673.1"/>
</dbReference>
<organism evidence="2 3">
    <name type="scientific">Microcystis aeruginosa PCC 9717</name>
    <dbReference type="NCBI Taxonomy" id="1160286"/>
    <lineage>
        <taxon>Bacteria</taxon>
        <taxon>Bacillati</taxon>
        <taxon>Cyanobacteriota</taxon>
        <taxon>Cyanophyceae</taxon>
        <taxon>Oscillatoriophycideae</taxon>
        <taxon>Chroococcales</taxon>
        <taxon>Microcystaceae</taxon>
        <taxon>Microcystis</taxon>
    </lineage>
</organism>
<name>I4FJI2_MICAE</name>
<dbReference type="InterPro" id="IPR029060">
    <property type="entry name" value="PIN-like_dom_sf"/>
</dbReference>
<dbReference type="CDD" id="cd18692">
    <property type="entry name" value="PIN_VapC-like"/>
    <property type="match status" value="1"/>
</dbReference>
<dbReference type="HOGENOM" id="CLU_128080_1_0_3"/>
<dbReference type="InterPro" id="IPR002716">
    <property type="entry name" value="PIN_dom"/>
</dbReference>
<dbReference type="EMBL" id="CAII01000011">
    <property type="protein sequence ID" value="CCH95807.1"/>
    <property type="molecule type" value="Genomic_DNA"/>
</dbReference>
<evidence type="ECO:0000259" key="1">
    <source>
        <dbReference type="Pfam" id="PF01850"/>
    </source>
</evidence>
<feature type="domain" description="PIN" evidence="1">
    <location>
        <begin position="6"/>
        <end position="125"/>
    </location>
</feature>
<dbReference type="Proteomes" id="UP000003172">
    <property type="component" value="Unassembled WGS sequence"/>
</dbReference>
<protein>
    <recommendedName>
        <fullName evidence="1">PIN domain-containing protein</fullName>
    </recommendedName>
</protein>
<reference evidence="2 3" key="1">
    <citation type="submission" date="2012-04" db="EMBL/GenBank/DDBJ databases">
        <authorList>
            <person name="Genoscope - CEA"/>
        </authorList>
    </citation>
    <scope>NUCLEOTIDE SEQUENCE [LARGE SCALE GENOMIC DNA]</scope>
    <source>
        <strain evidence="2 3">9717</strain>
    </source>
</reference>
<proteinExistence type="predicted"/>
<dbReference type="AlphaFoldDB" id="I4FJI2"/>
<gene>
    <name evidence="2" type="ORF">MICAB_1080018</name>
</gene>
<evidence type="ECO:0000313" key="3">
    <source>
        <dbReference type="Proteomes" id="UP000003172"/>
    </source>
</evidence>
<dbReference type="SUPFAM" id="SSF88723">
    <property type="entry name" value="PIN domain-like"/>
    <property type="match status" value="1"/>
</dbReference>
<dbReference type="Pfam" id="PF01850">
    <property type="entry name" value="PIN"/>
    <property type="match status" value="1"/>
</dbReference>
<dbReference type="Gene3D" id="3.40.50.1010">
    <property type="entry name" value="5'-nuclease"/>
    <property type="match status" value="1"/>
</dbReference>
<sequence>MTNSLYVCDSNIWLYRLLIDPECNDAEEMGKHNLATALTSRENILISTQIINEVCAVLSKKAKISEIQIRQIIQEFYDGCVVIQLDRNILLRASELRNQYSFSFWDSLIVASALAADASILYSEDMQDGLIISNQLTLINPFRSS</sequence>